<organism evidence="2 3">
    <name type="scientific">Liparis tanakae</name>
    <name type="common">Tanaka's snailfish</name>
    <dbReference type="NCBI Taxonomy" id="230148"/>
    <lineage>
        <taxon>Eukaryota</taxon>
        <taxon>Metazoa</taxon>
        <taxon>Chordata</taxon>
        <taxon>Craniata</taxon>
        <taxon>Vertebrata</taxon>
        <taxon>Euteleostomi</taxon>
        <taxon>Actinopterygii</taxon>
        <taxon>Neopterygii</taxon>
        <taxon>Teleostei</taxon>
        <taxon>Neoteleostei</taxon>
        <taxon>Acanthomorphata</taxon>
        <taxon>Eupercaria</taxon>
        <taxon>Perciformes</taxon>
        <taxon>Cottioidei</taxon>
        <taxon>Cottales</taxon>
        <taxon>Liparidae</taxon>
        <taxon>Liparis</taxon>
    </lineage>
</organism>
<dbReference type="EMBL" id="SRLO01000534">
    <property type="protein sequence ID" value="TNN52844.1"/>
    <property type="molecule type" value="Genomic_DNA"/>
</dbReference>
<evidence type="ECO:0000256" key="1">
    <source>
        <dbReference type="SAM" id="MobiDB-lite"/>
    </source>
</evidence>
<dbReference type="Proteomes" id="UP000314294">
    <property type="component" value="Unassembled WGS sequence"/>
</dbReference>
<sequence length="69" mass="8001">MWAWLFGNYSAQVEAARRTEVARVWRRVDEPTPPCQGVPVKEQDSASRRQLSRSLYESLKESHDPARVD</sequence>
<reference evidence="2 3" key="1">
    <citation type="submission" date="2019-03" db="EMBL/GenBank/DDBJ databases">
        <title>First draft genome of Liparis tanakae, snailfish: a comprehensive survey of snailfish specific genes.</title>
        <authorList>
            <person name="Kim W."/>
            <person name="Song I."/>
            <person name="Jeong J.-H."/>
            <person name="Kim D."/>
            <person name="Kim S."/>
            <person name="Ryu S."/>
            <person name="Song J.Y."/>
            <person name="Lee S.K."/>
        </authorList>
    </citation>
    <scope>NUCLEOTIDE SEQUENCE [LARGE SCALE GENOMIC DNA]</scope>
    <source>
        <tissue evidence="2">Muscle</tissue>
    </source>
</reference>
<accession>A0A4Z2GJ76</accession>
<comment type="caution">
    <text evidence="2">The sequence shown here is derived from an EMBL/GenBank/DDBJ whole genome shotgun (WGS) entry which is preliminary data.</text>
</comment>
<evidence type="ECO:0000313" key="2">
    <source>
        <dbReference type="EMBL" id="TNN52844.1"/>
    </source>
</evidence>
<name>A0A4Z2GJ76_9TELE</name>
<gene>
    <name evidence="2" type="ORF">EYF80_036944</name>
</gene>
<proteinExistence type="predicted"/>
<feature type="compositionally biased region" description="Basic and acidic residues" evidence="1">
    <location>
        <begin position="58"/>
        <end position="69"/>
    </location>
</feature>
<evidence type="ECO:0000313" key="3">
    <source>
        <dbReference type="Proteomes" id="UP000314294"/>
    </source>
</evidence>
<dbReference type="AlphaFoldDB" id="A0A4Z2GJ76"/>
<feature type="region of interest" description="Disordered" evidence="1">
    <location>
        <begin position="30"/>
        <end position="69"/>
    </location>
</feature>
<keyword evidence="3" id="KW-1185">Reference proteome</keyword>
<protein>
    <submittedName>
        <fullName evidence="2">Uncharacterized protein</fullName>
    </submittedName>
</protein>